<dbReference type="InterPro" id="IPR052202">
    <property type="entry name" value="Yeast_MetPath_Reg"/>
</dbReference>
<dbReference type="GeneID" id="70185706"/>
<keyword evidence="10" id="KW-1185">Reference proteome</keyword>
<organism evidence="9 10">
    <name type="scientific">Microdochium trichocladiopsis</name>
    <dbReference type="NCBI Taxonomy" id="1682393"/>
    <lineage>
        <taxon>Eukaryota</taxon>
        <taxon>Fungi</taxon>
        <taxon>Dikarya</taxon>
        <taxon>Ascomycota</taxon>
        <taxon>Pezizomycotina</taxon>
        <taxon>Sordariomycetes</taxon>
        <taxon>Xylariomycetidae</taxon>
        <taxon>Xylariales</taxon>
        <taxon>Microdochiaceae</taxon>
        <taxon>Microdochium</taxon>
    </lineage>
</organism>
<evidence type="ECO:0000256" key="5">
    <source>
        <dbReference type="ARBA" id="ARBA00023125"/>
    </source>
</evidence>
<dbReference type="Proteomes" id="UP000756346">
    <property type="component" value="Unassembled WGS sequence"/>
</dbReference>
<protein>
    <recommendedName>
        <fullName evidence="11">Transcription factor domain-containing protein</fullName>
    </recommendedName>
</protein>
<evidence type="ECO:0000256" key="4">
    <source>
        <dbReference type="ARBA" id="ARBA00023015"/>
    </source>
</evidence>
<evidence type="ECO:0000256" key="1">
    <source>
        <dbReference type="ARBA" id="ARBA00004123"/>
    </source>
</evidence>
<feature type="region of interest" description="Disordered" evidence="8">
    <location>
        <begin position="1"/>
        <end position="20"/>
    </location>
</feature>
<keyword evidence="2" id="KW-0479">Metal-binding</keyword>
<dbReference type="OrthoDB" id="27934at2759"/>
<keyword evidence="6" id="KW-0804">Transcription</keyword>
<dbReference type="GO" id="GO:0045944">
    <property type="term" value="P:positive regulation of transcription by RNA polymerase II"/>
    <property type="evidence" value="ECO:0007669"/>
    <property type="project" value="TreeGrafter"/>
</dbReference>
<gene>
    <name evidence="9" type="ORF">B0I36DRAFT_343428</name>
</gene>
<keyword evidence="7" id="KW-0539">Nucleus</keyword>
<evidence type="ECO:0000313" key="10">
    <source>
        <dbReference type="Proteomes" id="UP000756346"/>
    </source>
</evidence>
<comment type="subcellular location">
    <subcellularLocation>
        <location evidence="1">Nucleus</location>
    </subcellularLocation>
</comment>
<reference evidence="9" key="1">
    <citation type="journal article" date="2021" name="Nat. Commun.">
        <title>Genetic determinants of endophytism in the Arabidopsis root mycobiome.</title>
        <authorList>
            <person name="Mesny F."/>
            <person name="Miyauchi S."/>
            <person name="Thiergart T."/>
            <person name="Pickel B."/>
            <person name="Atanasova L."/>
            <person name="Karlsson M."/>
            <person name="Huettel B."/>
            <person name="Barry K.W."/>
            <person name="Haridas S."/>
            <person name="Chen C."/>
            <person name="Bauer D."/>
            <person name="Andreopoulos W."/>
            <person name="Pangilinan J."/>
            <person name="LaButti K."/>
            <person name="Riley R."/>
            <person name="Lipzen A."/>
            <person name="Clum A."/>
            <person name="Drula E."/>
            <person name="Henrissat B."/>
            <person name="Kohler A."/>
            <person name="Grigoriev I.V."/>
            <person name="Martin F.M."/>
            <person name="Hacquard S."/>
        </authorList>
    </citation>
    <scope>NUCLEOTIDE SEQUENCE</scope>
    <source>
        <strain evidence="9">MPI-CAGE-CH-0230</strain>
    </source>
</reference>
<dbReference type="GO" id="GO:0046872">
    <property type="term" value="F:metal ion binding"/>
    <property type="evidence" value="ECO:0007669"/>
    <property type="project" value="UniProtKB-KW"/>
</dbReference>
<accession>A0A9P8YGL9</accession>
<sequence>MTTPGERKQPRQFGARRDGAFATVPIGYLRQLEVEVAAKDRRMSGTAASQGTSDGGSGRNIISPWAPQQDVAEEEEEVEEEEEDADGGALAESSPALDLAQSMHAAASHSPSLTTSSPTQSHRREGHGFQGRMLAHGSGRPLLRPLSDIVISVGEDWMDHYADVYFQHIQPQWSFLEASSWRAAYVAWKRDPDNVESADIFVLLLALAISALACSSFRADCQHSLHANTLYTSAVRGHFVRVSENPSALVRTQASLLMLLYAFHNPSPSAIPGDMMLVLTNCASLANETSIPEASGASGRVQHGLNSNYEHMRRLTIMSSHILNEVVSSAWTFDRFYVFEFLDDTYVSRMTLNRREYGFFEHLFRLRCIQSRIRHNSTKLGQLDQSDPFRKVSRSRLKDELHRWKSSIPMVASASPRDSDPVYHNPVSLSKLYDYSLSILMQEQPYLMGAGDIGQLVESWSETCRTFRISQESDTLMYWTWSSLVYQFRLGIMLLCCYFITVPMMRTPVFYMPETLLGVKSCQRNLMGFSARWPGAAIFLQAYQLLIEAMFDVATLDQVCSDIGVAGGTGAAAVLDAAPPVLPTATTTSAPTARHGAYLLTGDRKATMERVLDELRMQHVHEAVIVLISEMVYKPRAEDVDYDKIQFAPDMSLNGVDLFSF</sequence>
<evidence type="ECO:0000256" key="6">
    <source>
        <dbReference type="ARBA" id="ARBA00023163"/>
    </source>
</evidence>
<dbReference type="EMBL" id="JAGTJQ010000001">
    <property type="protein sequence ID" value="KAH7039558.1"/>
    <property type="molecule type" value="Genomic_DNA"/>
</dbReference>
<dbReference type="RefSeq" id="XP_046017613.1">
    <property type="nucleotide sequence ID" value="XM_046156160.1"/>
</dbReference>
<comment type="caution">
    <text evidence="9">The sequence shown here is derived from an EMBL/GenBank/DDBJ whole genome shotgun (WGS) entry which is preliminary data.</text>
</comment>
<feature type="region of interest" description="Disordered" evidence="8">
    <location>
        <begin position="40"/>
        <end position="136"/>
    </location>
</feature>
<feature type="compositionally biased region" description="Basic and acidic residues" evidence="8">
    <location>
        <begin position="1"/>
        <end position="19"/>
    </location>
</feature>
<feature type="compositionally biased region" description="Acidic residues" evidence="8">
    <location>
        <begin position="71"/>
        <end position="86"/>
    </location>
</feature>
<name>A0A9P8YGL9_9PEZI</name>
<proteinExistence type="predicted"/>
<dbReference type="PANTHER" id="PTHR47782:SF14">
    <property type="entry name" value="ZN(II)2CYS6 TRANSCRIPTION FACTOR (EUROFUNG)"/>
    <property type="match status" value="1"/>
</dbReference>
<keyword evidence="4" id="KW-0805">Transcription regulation</keyword>
<dbReference type="GO" id="GO:0005634">
    <property type="term" value="C:nucleus"/>
    <property type="evidence" value="ECO:0007669"/>
    <property type="project" value="UniProtKB-SubCell"/>
</dbReference>
<keyword evidence="3" id="KW-0862">Zinc</keyword>
<evidence type="ECO:0000313" key="9">
    <source>
        <dbReference type="EMBL" id="KAH7039558.1"/>
    </source>
</evidence>
<dbReference type="GO" id="GO:0043565">
    <property type="term" value="F:sequence-specific DNA binding"/>
    <property type="evidence" value="ECO:0007669"/>
    <property type="project" value="TreeGrafter"/>
</dbReference>
<dbReference type="PANTHER" id="PTHR47782">
    <property type="entry name" value="ZN(II)2CYS6 TRANSCRIPTION FACTOR (EUROFUNG)-RELATED"/>
    <property type="match status" value="1"/>
</dbReference>
<dbReference type="CDD" id="cd12148">
    <property type="entry name" value="fungal_TF_MHR"/>
    <property type="match status" value="1"/>
</dbReference>
<dbReference type="GO" id="GO:0000981">
    <property type="term" value="F:DNA-binding transcription factor activity, RNA polymerase II-specific"/>
    <property type="evidence" value="ECO:0007669"/>
    <property type="project" value="TreeGrafter"/>
</dbReference>
<feature type="compositionally biased region" description="Low complexity" evidence="8">
    <location>
        <begin position="104"/>
        <end position="120"/>
    </location>
</feature>
<evidence type="ECO:0000256" key="2">
    <source>
        <dbReference type="ARBA" id="ARBA00022723"/>
    </source>
</evidence>
<evidence type="ECO:0008006" key="11">
    <source>
        <dbReference type="Google" id="ProtNLM"/>
    </source>
</evidence>
<dbReference type="AlphaFoldDB" id="A0A9P8YGL9"/>
<evidence type="ECO:0000256" key="8">
    <source>
        <dbReference type="SAM" id="MobiDB-lite"/>
    </source>
</evidence>
<evidence type="ECO:0000256" key="7">
    <source>
        <dbReference type="ARBA" id="ARBA00023242"/>
    </source>
</evidence>
<evidence type="ECO:0000256" key="3">
    <source>
        <dbReference type="ARBA" id="ARBA00022833"/>
    </source>
</evidence>
<keyword evidence="5" id="KW-0238">DNA-binding</keyword>